<dbReference type="InterPro" id="IPR020904">
    <property type="entry name" value="Sc_DH/Rdtase_CS"/>
</dbReference>
<keyword evidence="2" id="KW-0560">Oxidoreductase</keyword>
<dbReference type="STRING" id="485913.Krac_10646"/>
<dbReference type="PANTHER" id="PTHR24321">
    <property type="entry name" value="DEHYDROGENASES, SHORT CHAIN"/>
    <property type="match status" value="1"/>
</dbReference>
<dbReference type="InterPro" id="IPR036291">
    <property type="entry name" value="NAD(P)-bd_dom_sf"/>
</dbReference>
<dbReference type="eggNOG" id="COG1028">
    <property type="taxonomic scope" value="Bacteria"/>
</dbReference>
<dbReference type="Pfam" id="PF13561">
    <property type="entry name" value="adh_short_C2"/>
    <property type="match status" value="1"/>
</dbReference>
<keyword evidence="6" id="KW-1185">Reference proteome</keyword>
<dbReference type="FunFam" id="3.40.50.720:FF:000084">
    <property type="entry name" value="Short-chain dehydrogenase reductase"/>
    <property type="match status" value="1"/>
</dbReference>
<dbReference type="AlphaFoldDB" id="D6TI60"/>
<keyword evidence="3" id="KW-0520">NAD</keyword>
<reference evidence="5 6" key="1">
    <citation type="journal article" date="2011" name="Stand. Genomic Sci.">
        <title>Non-contiguous finished genome sequence and contextual data of the filamentous soil bacterium Ktedonobacter racemifer type strain (SOSP1-21).</title>
        <authorList>
            <person name="Chang Y.J."/>
            <person name="Land M."/>
            <person name="Hauser L."/>
            <person name="Chertkov O."/>
            <person name="Del Rio T.G."/>
            <person name="Nolan M."/>
            <person name="Copeland A."/>
            <person name="Tice H."/>
            <person name="Cheng J.F."/>
            <person name="Lucas S."/>
            <person name="Han C."/>
            <person name="Goodwin L."/>
            <person name="Pitluck S."/>
            <person name="Ivanova N."/>
            <person name="Ovchinikova G."/>
            <person name="Pati A."/>
            <person name="Chen A."/>
            <person name="Palaniappan K."/>
            <person name="Mavromatis K."/>
            <person name="Liolios K."/>
            <person name="Brettin T."/>
            <person name="Fiebig A."/>
            <person name="Rohde M."/>
            <person name="Abt B."/>
            <person name="Goker M."/>
            <person name="Detter J.C."/>
            <person name="Woyke T."/>
            <person name="Bristow J."/>
            <person name="Eisen J.A."/>
            <person name="Markowitz V."/>
            <person name="Hugenholtz P."/>
            <person name="Kyrpides N.C."/>
            <person name="Klenk H.P."/>
            <person name="Lapidus A."/>
        </authorList>
    </citation>
    <scope>NUCLEOTIDE SEQUENCE [LARGE SCALE GENOMIC DNA]</scope>
    <source>
        <strain evidence="6">DSM 44963</strain>
    </source>
</reference>
<dbReference type="CDD" id="cd05233">
    <property type="entry name" value="SDR_c"/>
    <property type="match status" value="1"/>
</dbReference>
<dbReference type="PRINTS" id="PR00081">
    <property type="entry name" value="GDHRDH"/>
</dbReference>
<organism evidence="5 6">
    <name type="scientific">Ktedonobacter racemifer DSM 44963</name>
    <dbReference type="NCBI Taxonomy" id="485913"/>
    <lineage>
        <taxon>Bacteria</taxon>
        <taxon>Bacillati</taxon>
        <taxon>Chloroflexota</taxon>
        <taxon>Ktedonobacteria</taxon>
        <taxon>Ktedonobacterales</taxon>
        <taxon>Ktedonobacteraceae</taxon>
        <taxon>Ktedonobacter</taxon>
    </lineage>
</organism>
<evidence type="ECO:0000259" key="4">
    <source>
        <dbReference type="SMART" id="SM00822"/>
    </source>
</evidence>
<dbReference type="Gene3D" id="3.40.50.720">
    <property type="entry name" value="NAD(P)-binding Rossmann-like Domain"/>
    <property type="match status" value="1"/>
</dbReference>
<gene>
    <name evidence="5" type="ORF">Krac_10646</name>
</gene>
<dbReference type="PRINTS" id="PR00080">
    <property type="entry name" value="SDRFAMILY"/>
</dbReference>
<dbReference type="Proteomes" id="UP000004508">
    <property type="component" value="Unassembled WGS sequence"/>
</dbReference>
<feature type="domain" description="Ketoreductase" evidence="4">
    <location>
        <begin position="9"/>
        <end position="179"/>
    </location>
</feature>
<dbReference type="PROSITE" id="PS00061">
    <property type="entry name" value="ADH_SHORT"/>
    <property type="match status" value="1"/>
</dbReference>
<dbReference type="RefSeq" id="WP_007905470.1">
    <property type="nucleotide sequence ID" value="NZ_ADVG01000001.1"/>
</dbReference>
<dbReference type="PANTHER" id="PTHR24321:SF8">
    <property type="entry name" value="ESTRADIOL 17-BETA-DEHYDROGENASE 8-RELATED"/>
    <property type="match status" value="1"/>
</dbReference>
<dbReference type="EMBL" id="ADVG01000001">
    <property type="protein sequence ID" value="EFH89117.1"/>
    <property type="molecule type" value="Genomic_DNA"/>
</dbReference>
<dbReference type="GO" id="GO:0016491">
    <property type="term" value="F:oxidoreductase activity"/>
    <property type="evidence" value="ECO:0007669"/>
    <property type="project" value="UniProtKB-KW"/>
</dbReference>
<dbReference type="InterPro" id="IPR002347">
    <property type="entry name" value="SDR_fam"/>
</dbReference>
<protein>
    <submittedName>
        <fullName evidence="5">Short-chain dehydrogenase/reductase SDR</fullName>
    </submittedName>
</protein>
<accession>D6TI60</accession>
<dbReference type="NCBIfam" id="NF005559">
    <property type="entry name" value="PRK07231.1"/>
    <property type="match status" value="1"/>
</dbReference>
<evidence type="ECO:0000256" key="1">
    <source>
        <dbReference type="ARBA" id="ARBA00006484"/>
    </source>
</evidence>
<sequence length="253" mass="26381">MEHNSYANKVAFVTGGTSGIGKATAIAFADAGAKVVLTGRREKEGAAVVAEIKKRGGEASFIHTDVTKEADVKAAVDFTVQTYGRLDVAFNNAGIEMVGSLDQVTEEQYQNTFNINVWGVLSSMKHEVAAMQKTGGGAIVNTSSEFGLVGGASASIYVGSKFAVEGLTKSIAVEVAKQNIRVNAVAPGAVQTDMVDRFVGKEGEARDDLIAKHPIGRFGTSEEIAAAVLYLCSDAATFTIGSTLSVDGGYSAW</sequence>
<evidence type="ECO:0000256" key="3">
    <source>
        <dbReference type="ARBA" id="ARBA00023027"/>
    </source>
</evidence>
<evidence type="ECO:0000313" key="6">
    <source>
        <dbReference type="Proteomes" id="UP000004508"/>
    </source>
</evidence>
<evidence type="ECO:0000313" key="5">
    <source>
        <dbReference type="EMBL" id="EFH89117.1"/>
    </source>
</evidence>
<dbReference type="SMART" id="SM00822">
    <property type="entry name" value="PKS_KR"/>
    <property type="match status" value="1"/>
</dbReference>
<dbReference type="OrthoDB" id="153550at2"/>
<dbReference type="InParanoid" id="D6TI60"/>
<comment type="similarity">
    <text evidence="1">Belongs to the short-chain dehydrogenases/reductases (SDR) family.</text>
</comment>
<evidence type="ECO:0000256" key="2">
    <source>
        <dbReference type="ARBA" id="ARBA00023002"/>
    </source>
</evidence>
<dbReference type="InterPro" id="IPR057326">
    <property type="entry name" value="KR_dom"/>
</dbReference>
<dbReference type="SUPFAM" id="SSF51735">
    <property type="entry name" value="NAD(P)-binding Rossmann-fold domains"/>
    <property type="match status" value="1"/>
</dbReference>
<comment type="caution">
    <text evidence="5">The sequence shown here is derived from an EMBL/GenBank/DDBJ whole genome shotgun (WGS) entry which is preliminary data.</text>
</comment>
<name>D6TI60_KTERA</name>
<proteinExistence type="inferred from homology"/>